<keyword evidence="3" id="KW-0342">GTP-binding</keyword>
<evidence type="ECO:0007829" key="10">
    <source>
        <dbReference type="ProteomicsDB" id="D6RGS2"/>
    </source>
</evidence>
<organism evidence="6 8">
    <name type="scientific">Mus musculus</name>
    <name type="common">Mouse</name>
    <dbReference type="NCBI Taxonomy" id="10090"/>
    <lineage>
        <taxon>Eukaryota</taxon>
        <taxon>Metazoa</taxon>
        <taxon>Chordata</taxon>
        <taxon>Craniata</taxon>
        <taxon>Vertebrata</taxon>
        <taxon>Euteleostomi</taxon>
        <taxon>Mammalia</taxon>
        <taxon>Eutheria</taxon>
        <taxon>Euarchontoglires</taxon>
        <taxon>Glires</taxon>
        <taxon>Rodentia</taxon>
        <taxon>Myomorpha</taxon>
        <taxon>Muroidea</taxon>
        <taxon>Muridae</taxon>
        <taxon>Murinae</taxon>
        <taxon>Mus</taxon>
        <taxon>Mus</taxon>
    </lineage>
</organism>
<dbReference type="ExpressionAtlas" id="D6RGS2">
    <property type="expression patterns" value="baseline and differential"/>
</dbReference>
<dbReference type="VEuPathDB" id="HostDB:ENSMUSG00000054435"/>
<reference evidence="6 8" key="3">
    <citation type="journal article" date="2011" name="PLoS Biol.">
        <title>Modernizing reference genome assemblies.</title>
        <authorList>
            <person name="Church D.M."/>
            <person name="Schneider V.A."/>
            <person name="Graves T."/>
            <person name="Auger K."/>
            <person name="Cunningham F."/>
            <person name="Bouk N."/>
            <person name="Chen H.C."/>
            <person name="Agarwala R."/>
            <person name="McLaren W.M."/>
            <person name="Ritchie G.R."/>
            <person name="Albracht D."/>
            <person name="Kremitzki M."/>
            <person name="Rock S."/>
            <person name="Kotkiewicz H."/>
            <person name="Kremitzki C."/>
            <person name="Wollam A."/>
            <person name="Trani L."/>
            <person name="Fulton L."/>
            <person name="Fulton R."/>
            <person name="Matthews L."/>
            <person name="Whitehead S."/>
            <person name="Chow W."/>
            <person name="Torrance J."/>
            <person name="Dunn M."/>
            <person name="Harden G."/>
            <person name="Threadgold G."/>
            <person name="Wood J."/>
            <person name="Collins J."/>
            <person name="Heath P."/>
            <person name="Griffiths G."/>
            <person name="Pelan S."/>
            <person name="Grafham D."/>
            <person name="Eichler E.E."/>
            <person name="Weinstock G."/>
            <person name="Mardis E.R."/>
            <person name="Wilson R.K."/>
            <person name="Howe K."/>
            <person name="Flicek P."/>
            <person name="Hubbard T."/>
        </authorList>
    </citation>
    <scope>NUCLEOTIDE SEQUENCE [LARGE SCALE GENOMIC DNA]</scope>
    <source>
        <strain evidence="6 8">C57BL/6J</strain>
    </source>
</reference>
<dbReference type="PANTHER" id="PTHR10903:SF182">
    <property type="entry name" value="GTPASE IMAP FAMILY MEMBER 4"/>
    <property type="match status" value="1"/>
</dbReference>
<feature type="domain" description="AIG1-type G" evidence="5">
    <location>
        <begin position="31"/>
        <end position="68"/>
    </location>
</feature>
<dbReference type="MGI" id="MGI:1349656">
    <property type="gene designation" value="Gimap4"/>
</dbReference>
<dbReference type="SMR" id="D6RGS2"/>
<dbReference type="GO" id="GO:0005525">
    <property type="term" value="F:GTP binding"/>
    <property type="evidence" value="ECO:0007669"/>
    <property type="project" value="UniProtKB-KW"/>
</dbReference>
<reference evidence="6" key="4">
    <citation type="submission" date="2025-08" db="UniProtKB">
        <authorList>
            <consortium name="Ensembl"/>
        </authorList>
    </citation>
    <scope>IDENTIFICATION</scope>
    <source>
        <strain evidence="6">C57BL/6J</strain>
    </source>
</reference>
<evidence type="ECO:0007829" key="9">
    <source>
        <dbReference type="PeptideAtlas" id="D6RGS2"/>
    </source>
</evidence>
<keyword evidence="8" id="KW-1185">Reference proteome</keyword>
<dbReference type="Pfam" id="PF04548">
    <property type="entry name" value="AIG1"/>
    <property type="match status" value="1"/>
</dbReference>
<gene>
    <name evidence="6 7" type="primary">Gimap4</name>
</gene>
<dbReference type="InterPro" id="IPR045058">
    <property type="entry name" value="GIMA/IAN/Toc"/>
</dbReference>
<evidence type="ECO:0000256" key="4">
    <source>
        <dbReference type="SAM" id="MobiDB-lite"/>
    </source>
</evidence>
<evidence type="ECO:0007829" key="11">
    <source>
        <dbReference type="PubMed" id="21183079"/>
    </source>
</evidence>
<dbReference type="Antibodypedia" id="18614">
    <property type="antibodies" value="301 antibodies from 28 providers"/>
</dbReference>
<dbReference type="SUPFAM" id="SSF52540">
    <property type="entry name" value="P-loop containing nucleoside triphosphate hydrolases"/>
    <property type="match status" value="1"/>
</dbReference>
<reference evidence="6 8" key="1">
    <citation type="journal article" date="2009" name="PLoS Biol.">
        <title>Lineage-specific biology revealed by a finished genome assembly of the mouse.</title>
        <authorList>
            <consortium name="Mouse Genome Sequencing Consortium"/>
            <person name="Church D.M."/>
            <person name="Goodstadt L."/>
            <person name="Hillier L.W."/>
            <person name="Zody M.C."/>
            <person name="Goldstein S."/>
            <person name="She X."/>
            <person name="Bult C.J."/>
            <person name="Agarwala R."/>
            <person name="Cherry J.L."/>
            <person name="DiCuccio M."/>
            <person name="Hlavina W."/>
            <person name="Kapustin Y."/>
            <person name="Meric P."/>
            <person name="Maglott D."/>
            <person name="Birtle Z."/>
            <person name="Marques A.C."/>
            <person name="Graves T."/>
            <person name="Zhou S."/>
            <person name="Teague B."/>
            <person name="Potamousis K."/>
            <person name="Churas C."/>
            <person name="Place M."/>
            <person name="Herschleb J."/>
            <person name="Runnheim R."/>
            <person name="Forrest D."/>
            <person name="Amos-Landgraf J."/>
            <person name="Schwartz D.C."/>
            <person name="Cheng Z."/>
            <person name="Lindblad-Toh K."/>
            <person name="Eichler E.E."/>
            <person name="Ponting C.P."/>
        </authorList>
    </citation>
    <scope>NUCLEOTIDE SEQUENCE [LARGE SCALE GENOMIC DNA]</scope>
    <source>
        <strain evidence="6 8">C57BL/6J</strain>
    </source>
</reference>
<sequence>MEVQCGGAGFIPESSRSSHELGNQDQGIPQLRIVLLGKTGAGKSSTGNSILGEKVFNSGICAKSITKEG</sequence>
<dbReference type="Proteomes" id="UP000000589">
    <property type="component" value="Chromosome 6"/>
</dbReference>
<proteinExistence type="evidence at protein level"/>
<dbReference type="InterPro" id="IPR027417">
    <property type="entry name" value="P-loop_NTPase"/>
</dbReference>
<accession>D6RGS2</accession>
<dbReference type="HOGENOM" id="CLU_2775303_0_0_1"/>
<reference evidence="11" key="2">
    <citation type="journal article" date="2010" name="Cell">
        <title>A tissue-specific atlas of mouse protein phosphorylation and expression.</title>
        <authorList>
            <person name="Huttlin E.L."/>
            <person name="Jedrychowski M.P."/>
            <person name="Elias J.E."/>
            <person name="Goswami T."/>
            <person name="Rad R."/>
            <person name="Beausoleil S.A."/>
            <person name="Villen J."/>
            <person name="Haas W."/>
            <person name="Sowa M.E."/>
            <person name="Gygi S.P."/>
        </authorList>
    </citation>
    <scope>IDENTIFICATION BY MASS SPECTROMETRY [LARGE SCALE ANALYSIS]</scope>
</reference>
<dbReference type="AlphaFoldDB" id="D6RGS2"/>
<dbReference type="Bgee" id="ENSMUSG00000054435">
    <property type="expression patterns" value="Expressed in peripheral lymph node and 188 other cell types or tissues"/>
</dbReference>
<dbReference type="InterPro" id="IPR006703">
    <property type="entry name" value="G_AIG1"/>
</dbReference>
<keyword evidence="2" id="KW-0547">Nucleotide-binding</keyword>
<evidence type="ECO:0000313" key="8">
    <source>
        <dbReference type="Proteomes" id="UP000000589"/>
    </source>
</evidence>
<keyword evidence="9 10" id="KW-1267">Proteomics identification</keyword>
<dbReference type="jPOST" id="D6RGS2"/>
<dbReference type="GeneTree" id="ENSGT00940000159317"/>
<evidence type="ECO:0000256" key="1">
    <source>
        <dbReference type="ARBA" id="ARBA00008535"/>
    </source>
</evidence>
<dbReference type="Gene3D" id="3.40.50.300">
    <property type="entry name" value="P-loop containing nucleotide triphosphate hydrolases"/>
    <property type="match status" value="1"/>
</dbReference>
<evidence type="ECO:0000259" key="5">
    <source>
        <dbReference type="Pfam" id="PF04548"/>
    </source>
</evidence>
<protein>
    <submittedName>
        <fullName evidence="6">GTPase, IMAP family member 4</fullName>
    </submittedName>
</protein>
<feature type="region of interest" description="Disordered" evidence="4">
    <location>
        <begin position="1"/>
        <end position="25"/>
    </location>
</feature>
<dbReference type="ProteomicsDB" id="318112"/>
<evidence type="ECO:0000313" key="6">
    <source>
        <dbReference type="Ensembl" id="ENSMUSP00000122070.2"/>
    </source>
</evidence>
<evidence type="ECO:0000256" key="2">
    <source>
        <dbReference type="ARBA" id="ARBA00022741"/>
    </source>
</evidence>
<dbReference type="Ensembl" id="ENSMUST00000156770.8">
    <property type="protein sequence ID" value="ENSMUSP00000122070.2"/>
    <property type="gene ID" value="ENSMUSG00000054435.17"/>
</dbReference>
<comment type="similarity">
    <text evidence="1">Belongs to the TRAFAC class TrmE-Era-EngA-EngB-Septin-like GTPase superfamily. AIG1/Toc34/Toc159-like paraseptin GTPase family. IAN subfamily.</text>
</comment>
<evidence type="ECO:0000313" key="7">
    <source>
        <dbReference type="MGI" id="MGI:1349656"/>
    </source>
</evidence>
<dbReference type="PANTHER" id="PTHR10903">
    <property type="entry name" value="GTPASE, IMAP FAMILY MEMBER-RELATED"/>
    <property type="match status" value="1"/>
</dbReference>
<reference evidence="6" key="5">
    <citation type="submission" date="2025-09" db="UniProtKB">
        <authorList>
            <consortium name="Ensembl"/>
        </authorList>
    </citation>
    <scope>IDENTIFICATION</scope>
    <source>
        <strain evidence="6">C57BL/6J</strain>
    </source>
</reference>
<evidence type="ECO:0000256" key="3">
    <source>
        <dbReference type="ARBA" id="ARBA00023134"/>
    </source>
</evidence>
<name>D6RGS2_MOUSE</name>
<dbReference type="AGR" id="MGI:1349656"/>